<dbReference type="Pfam" id="PF08241">
    <property type="entry name" value="Methyltransf_11"/>
    <property type="match status" value="1"/>
</dbReference>
<keyword evidence="1" id="KW-0472">Membrane</keyword>
<keyword evidence="1" id="KW-1133">Transmembrane helix</keyword>
<dbReference type="GO" id="GO:0008757">
    <property type="term" value="F:S-adenosylmethionine-dependent methyltransferase activity"/>
    <property type="evidence" value="ECO:0007669"/>
    <property type="project" value="InterPro"/>
</dbReference>
<feature type="domain" description="Methyltransferase type 11" evidence="2">
    <location>
        <begin position="198"/>
        <end position="311"/>
    </location>
</feature>
<gene>
    <name evidence="3" type="ORF">SAY86_004321</name>
</gene>
<comment type="caution">
    <text evidence="3">The sequence shown here is derived from an EMBL/GenBank/DDBJ whole genome shotgun (WGS) entry which is preliminary data.</text>
</comment>
<evidence type="ECO:0000256" key="1">
    <source>
        <dbReference type="SAM" id="Phobius"/>
    </source>
</evidence>
<proteinExistence type="predicted"/>
<evidence type="ECO:0000259" key="2">
    <source>
        <dbReference type="Pfam" id="PF08241"/>
    </source>
</evidence>
<keyword evidence="1" id="KW-0812">Transmembrane</keyword>
<feature type="transmembrane region" description="Helical" evidence="1">
    <location>
        <begin position="6"/>
        <end position="25"/>
    </location>
</feature>
<dbReference type="PANTHER" id="PTHR45277">
    <property type="entry name" value="EXPRESSED PROTEIN"/>
    <property type="match status" value="1"/>
</dbReference>
<dbReference type="Proteomes" id="UP001346149">
    <property type="component" value="Unassembled WGS sequence"/>
</dbReference>
<dbReference type="PANTHER" id="PTHR45277:SF1">
    <property type="entry name" value="EXPRESSED PROTEIN"/>
    <property type="match status" value="1"/>
</dbReference>
<dbReference type="SUPFAM" id="SSF53335">
    <property type="entry name" value="S-adenosyl-L-methionine-dependent methyltransferases"/>
    <property type="match status" value="1"/>
</dbReference>
<dbReference type="InterPro" id="IPR029063">
    <property type="entry name" value="SAM-dependent_MTases_sf"/>
</dbReference>
<feature type="transmembrane region" description="Helical" evidence="1">
    <location>
        <begin position="106"/>
        <end position="127"/>
    </location>
</feature>
<organism evidence="3 4">
    <name type="scientific">Trapa natans</name>
    <name type="common">Water chestnut</name>
    <dbReference type="NCBI Taxonomy" id="22666"/>
    <lineage>
        <taxon>Eukaryota</taxon>
        <taxon>Viridiplantae</taxon>
        <taxon>Streptophyta</taxon>
        <taxon>Embryophyta</taxon>
        <taxon>Tracheophyta</taxon>
        <taxon>Spermatophyta</taxon>
        <taxon>Magnoliopsida</taxon>
        <taxon>eudicotyledons</taxon>
        <taxon>Gunneridae</taxon>
        <taxon>Pentapetalae</taxon>
        <taxon>rosids</taxon>
        <taxon>malvids</taxon>
        <taxon>Myrtales</taxon>
        <taxon>Lythraceae</taxon>
        <taxon>Trapa</taxon>
    </lineage>
</organism>
<evidence type="ECO:0000313" key="3">
    <source>
        <dbReference type="EMBL" id="KAK4804504.1"/>
    </source>
</evidence>
<protein>
    <recommendedName>
        <fullName evidence="2">Methyltransferase type 11 domain-containing protein</fullName>
    </recommendedName>
</protein>
<accession>A0AAN7MFF5</accession>
<dbReference type="InterPro" id="IPR013216">
    <property type="entry name" value="Methyltransf_11"/>
</dbReference>
<sequence length="374" mass="41609">MGLVPSSVFSCPIMQLLLFHLWIALRSAIKSANSSVLFYPDRAQLEESSVFSIIRGTSSSISYNSKHGKRYRYRVFGIKREMGRTSSGRDWSQIYAIYGLEHRRTLLLLILQAIVFSVLSVIFLVYFGQICVYMERVAPSSTWARIAAGFVGSLTAVSAVCMYFAAASFFYSALPLHADMAKRIVSTVSDWSGVRKALDLGCGRGILLNAVAAQLKNTGSSGQVVGLAQCKRAALATLRTANMEGVQDYVTCREGDARRLPFPDDYFDVVVSAAFVHTIGREHGRRSAMAAAERMRVLGELARVLKPGGVGVMWDLIHVAEYVQRLEELRMDEIRVSNIMTAFMVRSHIVSFRKPNHHVAVGPNEVKLRLDWRS</sequence>
<reference evidence="3 4" key="1">
    <citation type="journal article" date="2023" name="Hortic Res">
        <title>Pangenome of water caltrop reveals structural variations and asymmetric subgenome divergence after allopolyploidization.</title>
        <authorList>
            <person name="Zhang X."/>
            <person name="Chen Y."/>
            <person name="Wang L."/>
            <person name="Yuan Y."/>
            <person name="Fang M."/>
            <person name="Shi L."/>
            <person name="Lu R."/>
            <person name="Comes H.P."/>
            <person name="Ma Y."/>
            <person name="Chen Y."/>
            <person name="Huang G."/>
            <person name="Zhou Y."/>
            <person name="Zheng Z."/>
            <person name="Qiu Y."/>
        </authorList>
    </citation>
    <scope>NUCLEOTIDE SEQUENCE [LARGE SCALE GENOMIC DNA]</scope>
    <source>
        <strain evidence="3">F231</strain>
    </source>
</reference>
<dbReference type="EMBL" id="JAXQNO010000001">
    <property type="protein sequence ID" value="KAK4804504.1"/>
    <property type="molecule type" value="Genomic_DNA"/>
</dbReference>
<dbReference type="AlphaFoldDB" id="A0AAN7MFF5"/>
<name>A0AAN7MFF5_TRANT</name>
<evidence type="ECO:0000313" key="4">
    <source>
        <dbReference type="Proteomes" id="UP001346149"/>
    </source>
</evidence>
<dbReference type="CDD" id="cd02440">
    <property type="entry name" value="AdoMet_MTases"/>
    <property type="match status" value="1"/>
</dbReference>
<keyword evidence="4" id="KW-1185">Reference proteome</keyword>
<feature type="transmembrane region" description="Helical" evidence="1">
    <location>
        <begin position="147"/>
        <end position="174"/>
    </location>
</feature>
<dbReference type="Gene3D" id="3.40.50.150">
    <property type="entry name" value="Vaccinia Virus protein VP39"/>
    <property type="match status" value="1"/>
</dbReference>